<feature type="transmembrane region" description="Helical" evidence="1">
    <location>
        <begin position="297"/>
        <end position="318"/>
    </location>
</feature>
<proteinExistence type="predicted"/>
<feature type="transmembrane region" description="Helical" evidence="1">
    <location>
        <begin position="33"/>
        <end position="58"/>
    </location>
</feature>
<reference evidence="2 3" key="1">
    <citation type="submission" date="2020-08" db="EMBL/GenBank/DDBJ databases">
        <title>Genomic Encyclopedia of Type Strains, Phase IV (KMG-IV): sequencing the most valuable type-strain genomes for metagenomic binning, comparative biology and taxonomic classification.</title>
        <authorList>
            <person name="Goeker M."/>
        </authorList>
    </citation>
    <scope>NUCLEOTIDE SEQUENCE [LARGE SCALE GENOMIC DNA]</scope>
    <source>
        <strain evidence="2 3">DSM 10633</strain>
    </source>
</reference>
<feature type="transmembrane region" description="Helical" evidence="1">
    <location>
        <begin position="108"/>
        <end position="129"/>
    </location>
</feature>
<keyword evidence="3" id="KW-1185">Reference proteome</keyword>
<evidence type="ECO:0000313" key="3">
    <source>
        <dbReference type="Proteomes" id="UP000557217"/>
    </source>
</evidence>
<dbReference type="PANTHER" id="PTHR37814:SF1">
    <property type="entry name" value="MEMBRANE PROTEIN"/>
    <property type="match status" value="1"/>
</dbReference>
<evidence type="ECO:0000256" key="1">
    <source>
        <dbReference type="SAM" id="Phobius"/>
    </source>
</evidence>
<organism evidence="2 3">
    <name type="scientific">Ureibacillus thermosphaericus</name>
    <dbReference type="NCBI Taxonomy" id="51173"/>
    <lineage>
        <taxon>Bacteria</taxon>
        <taxon>Bacillati</taxon>
        <taxon>Bacillota</taxon>
        <taxon>Bacilli</taxon>
        <taxon>Bacillales</taxon>
        <taxon>Caryophanaceae</taxon>
        <taxon>Ureibacillus</taxon>
    </lineage>
</organism>
<sequence length="348" mass="37814">MRNSLKIGGAFVGLMIGGGFASGQEILQFFISHGWYGLFGVIAASVLFSFLGMNIATLGYSLKTTSHKEVVLYIAGSTFGSIIDCLITVFSFCITVAMFAGAASAFEVLFGINGFIGSFFMMIFTIFTLMLNVEKIISVLALAIPYLIIVIFILVIASILTMDGSFNEHIEMANQLSTGHWLLAALLYVSYNLAVGLPMLAVMGSTVNSRREAGMGGIIGGLLMGMLILLVYVALMAKMDVIFGKPMPTLVIALHIHPIIGVLMAITLIIMIYSTAVGVLYSFVIRFVSPKSKTYKYFLIVSALIAFFASFIGFTTIVKTVYSIMGYFGFVVIIITCWMWLKRKGSLT</sequence>
<protein>
    <submittedName>
        <fullName evidence="2">Putative membrane protein YkvI</fullName>
    </submittedName>
</protein>
<keyword evidence="1" id="KW-1133">Transmembrane helix</keyword>
<accession>A0A840PU11</accession>
<feature type="transmembrane region" description="Helical" evidence="1">
    <location>
        <begin position="70"/>
        <end position="102"/>
    </location>
</feature>
<feature type="transmembrane region" description="Helical" evidence="1">
    <location>
        <begin position="255"/>
        <end position="285"/>
    </location>
</feature>
<gene>
    <name evidence="2" type="ORF">HNR36_001777</name>
</gene>
<dbReference type="InterPro" id="IPR038728">
    <property type="entry name" value="YkvI-like"/>
</dbReference>
<dbReference type="PANTHER" id="PTHR37814">
    <property type="entry name" value="CONSERVED MEMBRANE PROTEIN"/>
    <property type="match status" value="1"/>
</dbReference>
<feature type="transmembrane region" description="Helical" evidence="1">
    <location>
        <begin position="180"/>
        <end position="202"/>
    </location>
</feature>
<dbReference type="EMBL" id="JACHGZ010000020">
    <property type="protein sequence ID" value="MBB5149387.1"/>
    <property type="molecule type" value="Genomic_DNA"/>
</dbReference>
<keyword evidence="1" id="KW-0472">Membrane</keyword>
<name>A0A840PU11_URETH</name>
<feature type="transmembrane region" description="Helical" evidence="1">
    <location>
        <begin position="324"/>
        <end position="341"/>
    </location>
</feature>
<evidence type="ECO:0000313" key="2">
    <source>
        <dbReference type="EMBL" id="MBB5149387.1"/>
    </source>
</evidence>
<dbReference type="AlphaFoldDB" id="A0A840PU11"/>
<feature type="transmembrane region" description="Helical" evidence="1">
    <location>
        <begin position="214"/>
        <end position="235"/>
    </location>
</feature>
<dbReference type="RefSeq" id="WP_168412472.1">
    <property type="nucleotide sequence ID" value="NZ_JAAXPW010000021.1"/>
</dbReference>
<dbReference type="Proteomes" id="UP000557217">
    <property type="component" value="Unassembled WGS sequence"/>
</dbReference>
<keyword evidence="1" id="KW-0812">Transmembrane</keyword>
<feature type="transmembrane region" description="Helical" evidence="1">
    <location>
        <begin position="136"/>
        <end position="160"/>
    </location>
</feature>
<comment type="caution">
    <text evidence="2">The sequence shown here is derived from an EMBL/GenBank/DDBJ whole genome shotgun (WGS) entry which is preliminary data.</text>
</comment>